<feature type="compositionally biased region" description="Basic and acidic residues" evidence="3">
    <location>
        <begin position="220"/>
        <end position="352"/>
    </location>
</feature>
<evidence type="ECO:0008006" key="6">
    <source>
        <dbReference type="Google" id="ProtNLM"/>
    </source>
</evidence>
<protein>
    <recommendedName>
        <fullName evidence="6">Eukaryotic translation initiation factor 6</fullName>
    </recommendedName>
</protein>
<organism evidence="4 5">
    <name type="scientific">Dissostichus mawsoni</name>
    <name type="common">Antarctic cod</name>
    <dbReference type="NCBI Taxonomy" id="36200"/>
    <lineage>
        <taxon>Eukaryota</taxon>
        <taxon>Metazoa</taxon>
        <taxon>Chordata</taxon>
        <taxon>Craniata</taxon>
        <taxon>Vertebrata</taxon>
        <taxon>Euteleostomi</taxon>
        <taxon>Actinopterygii</taxon>
        <taxon>Neopterygii</taxon>
        <taxon>Teleostei</taxon>
        <taxon>Neoteleostei</taxon>
        <taxon>Acanthomorphata</taxon>
        <taxon>Eupercaria</taxon>
        <taxon>Perciformes</taxon>
        <taxon>Notothenioidei</taxon>
        <taxon>Nototheniidae</taxon>
        <taxon>Dissostichus</taxon>
    </lineage>
</organism>
<keyword evidence="2" id="KW-0648">Protein biosynthesis</keyword>
<dbReference type="Proteomes" id="UP000518266">
    <property type="component" value="Unassembled WGS sequence"/>
</dbReference>
<dbReference type="Gene3D" id="3.75.10.10">
    <property type="entry name" value="L-arginine/glycine Amidinotransferase, Chain A"/>
    <property type="match status" value="2"/>
</dbReference>
<gene>
    <name evidence="4" type="ORF">F7725_016355</name>
</gene>
<dbReference type="Pfam" id="PF01912">
    <property type="entry name" value="eIF-6"/>
    <property type="match status" value="1"/>
</dbReference>
<keyword evidence="1" id="KW-0396">Initiation factor</keyword>
<reference evidence="4 5" key="1">
    <citation type="submission" date="2020-03" db="EMBL/GenBank/DDBJ databases">
        <title>Dissostichus mawsoni Genome sequencing and assembly.</title>
        <authorList>
            <person name="Park H."/>
        </authorList>
    </citation>
    <scope>NUCLEOTIDE SEQUENCE [LARGE SCALE GENOMIC DNA]</scope>
    <source>
        <strain evidence="4">DM0001</strain>
        <tissue evidence="4">Muscle</tissue>
    </source>
</reference>
<accession>A0A7J5Z1D7</accession>
<evidence type="ECO:0000256" key="3">
    <source>
        <dbReference type="SAM" id="MobiDB-lite"/>
    </source>
</evidence>
<feature type="region of interest" description="Disordered" evidence="3">
    <location>
        <begin position="215"/>
        <end position="352"/>
    </location>
</feature>
<comment type="caution">
    <text evidence="4">The sequence shown here is derived from an EMBL/GenBank/DDBJ whole genome shotgun (WGS) entry which is preliminary data.</text>
</comment>
<dbReference type="SMART" id="SM00654">
    <property type="entry name" value="eIF6"/>
    <property type="match status" value="1"/>
</dbReference>
<proteinExistence type="inferred from homology"/>
<dbReference type="SUPFAM" id="SSF55909">
    <property type="entry name" value="Pentein"/>
    <property type="match status" value="1"/>
</dbReference>
<evidence type="ECO:0000256" key="1">
    <source>
        <dbReference type="ARBA" id="ARBA00022540"/>
    </source>
</evidence>
<dbReference type="AlphaFoldDB" id="A0A7J5Z1D7"/>
<evidence type="ECO:0000313" key="5">
    <source>
        <dbReference type="Proteomes" id="UP000518266"/>
    </source>
</evidence>
<name>A0A7J5Z1D7_DISMA</name>
<dbReference type="PANTHER" id="PTHR10784">
    <property type="entry name" value="TRANSLATION INITIATION FACTOR 6"/>
    <property type="match status" value="1"/>
</dbReference>
<dbReference type="GO" id="GO:0043022">
    <property type="term" value="F:ribosome binding"/>
    <property type="evidence" value="ECO:0007669"/>
    <property type="project" value="InterPro"/>
</dbReference>
<dbReference type="GO" id="GO:0042256">
    <property type="term" value="P:cytosolic ribosome assembly"/>
    <property type="evidence" value="ECO:0007669"/>
    <property type="project" value="InterPro"/>
</dbReference>
<dbReference type="EMBL" id="JAAKFY010000006">
    <property type="protein sequence ID" value="KAF3855632.1"/>
    <property type="molecule type" value="Genomic_DNA"/>
</dbReference>
<dbReference type="HAMAP" id="MF_00032">
    <property type="entry name" value="eIF_6"/>
    <property type="match status" value="1"/>
</dbReference>
<dbReference type="InterPro" id="IPR002769">
    <property type="entry name" value="eIF6"/>
</dbReference>
<evidence type="ECO:0000256" key="2">
    <source>
        <dbReference type="ARBA" id="ARBA00022917"/>
    </source>
</evidence>
<sequence>MFCLYNAWYVLRHHVDPEAELQHVCFLKGITTHVQRAELGASFEKNNEIGCFAKLTNTYCLVAVGGSENFYRGELSETIPVFHASIAGCRIIGRITTDQELQHIRNSLPDAVRVQRVEERLSALGNVIACNDYVALVHPDLDRTVAEQVLVGSYCAFSNQGGLAGTVNRGSEVIGGMVVNDWCAFCGLDTTSTELSVIESVFRLSDAAQPSAIATTMRDSLIDREESGEERRAERRAERSREEQRGEESGEESREEQRESGEESGEESREEQRGEESGEERGEEQRGEQSGAERSRAERSREESRVEQREQSGEESGEESREESREEQRGEQRGAERRAERRAERSRAERRA</sequence>
<dbReference type="OrthoDB" id="4155914at2759"/>
<keyword evidence="5" id="KW-1185">Reference proteome</keyword>
<evidence type="ECO:0000313" key="4">
    <source>
        <dbReference type="EMBL" id="KAF3855632.1"/>
    </source>
</evidence>
<feature type="non-terminal residue" evidence="4">
    <location>
        <position position="352"/>
    </location>
</feature>
<dbReference type="GO" id="GO:0003743">
    <property type="term" value="F:translation initiation factor activity"/>
    <property type="evidence" value="ECO:0007669"/>
    <property type="project" value="UniProtKB-KW"/>
</dbReference>